<protein>
    <recommendedName>
        <fullName evidence="4">Sugar-specific transcriptional regulator TrmB</fullName>
    </recommendedName>
</protein>
<dbReference type="PANTHER" id="PTHR34293:SF1">
    <property type="entry name" value="HTH-TYPE TRANSCRIPTIONAL REGULATOR TRMBL2"/>
    <property type="match status" value="1"/>
</dbReference>
<dbReference type="InterPro" id="IPR036388">
    <property type="entry name" value="WH-like_DNA-bd_sf"/>
</dbReference>
<keyword evidence="1" id="KW-0175">Coiled coil</keyword>
<dbReference type="InterPro" id="IPR051797">
    <property type="entry name" value="TrmB-like"/>
</dbReference>
<organism evidence="2 3">
    <name type="scientific">Microbacterium istanbulense</name>
    <dbReference type="NCBI Taxonomy" id="3122049"/>
    <lineage>
        <taxon>Bacteria</taxon>
        <taxon>Bacillati</taxon>
        <taxon>Actinomycetota</taxon>
        <taxon>Actinomycetes</taxon>
        <taxon>Micrococcales</taxon>
        <taxon>Microbacteriaceae</taxon>
        <taxon>Microbacterium</taxon>
    </lineage>
</organism>
<evidence type="ECO:0000313" key="2">
    <source>
        <dbReference type="EMBL" id="MEJ1092476.1"/>
    </source>
</evidence>
<dbReference type="Gene3D" id="1.10.10.10">
    <property type="entry name" value="Winged helix-like DNA-binding domain superfamily/Winged helix DNA-binding domain"/>
    <property type="match status" value="1"/>
</dbReference>
<comment type="caution">
    <text evidence="2">The sequence shown here is derived from an EMBL/GenBank/DDBJ whole genome shotgun (WGS) entry which is preliminary data.</text>
</comment>
<evidence type="ECO:0000256" key="1">
    <source>
        <dbReference type="SAM" id="Coils"/>
    </source>
</evidence>
<accession>A0ABU8LNJ5</accession>
<reference evidence="2 3" key="1">
    <citation type="submission" date="2024-02" db="EMBL/GenBank/DDBJ databases">
        <authorList>
            <person name="Saticioglu I.B."/>
        </authorList>
    </citation>
    <scope>NUCLEOTIDE SEQUENCE [LARGE SCALE GENOMIC DNA]</scope>
    <source>
        <strain evidence="2 3">Mu-43</strain>
    </source>
</reference>
<keyword evidence="3" id="KW-1185">Reference proteome</keyword>
<evidence type="ECO:0008006" key="4">
    <source>
        <dbReference type="Google" id="ProtNLM"/>
    </source>
</evidence>
<dbReference type="Proteomes" id="UP001366085">
    <property type="component" value="Unassembled WGS sequence"/>
</dbReference>
<sequence length="231" mass="24319">MARIRTTRGAVMDGASASPTDEPFAGVLAASLSPEALRAYRAVVATSSTDDATLAAAVDVTVEAAAELLEELVTQGFASALADDGGRQRYTAVPPSIALGTAVAEQEDVVARARAELDRLEEMYRTVSMEGGADDIVQVVRGADTVAEWFARVQAGAVREVCAFVQYPVAVTAADQNDIEDELVARGVRYRVLLERSMLEAYPAGLDAFAASLAAGEEARAVDALPLRMIL</sequence>
<evidence type="ECO:0000313" key="3">
    <source>
        <dbReference type="Proteomes" id="UP001366085"/>
    </source>
</evidence>
<gene>
    <name evidence="2" type="ORF">WDU93_12355</name>
</gene>
<feature type="coiled-coil region" evidence="1">
    <location>
        <begin position="103"/>
        <end position="130"/>
    </location>
</feature>
<proteinExistence type="predicted"/>
<dbReference type="PANTHER" id="PTHR34293">
    <property type="entry name" value="HTH-TYPE TRANSCRIPTIONAL REGULATOR TRMBL2"/>
    <property type="match status" value="1"/>
</dbReference>
<feature type="non-terminal residue" evidence="2">
    <location>
        <position position="231"/>
    </location>
</feature>
<name>A0ABU8LNJ5_9MICO</name>
<dbReference type="EMBL" id="JBBDGN010000012">
    <property type="protein sequence ID" value="MEJ1092476.1"/>
    <property type="molecule type" value="Genomic_DNA"/>
</dbReference>